<dbReference type="GO" id="GO:0016646">
    <property type="term" value="F:oxidoreductase activity, acting on the CH-NH group of donors, NAD or NADP as acceptor"/>
    <property type="evidence" value="ECO:0007669"/>
    <property type="project" value="UniProtKB-ARBA"/>
</dbReference>
<feature type="chain" id="PRO_5001939010" description="Flavin reductase like domain-containing protein" evidence="1">
    <location>
        <begin position="18"/>
        <end position="225"/>
    </location>
</feature>
<organism evidence="3 4">
    <name type="scientific">Fermentimonas caenicola</name>
    <dbReference type="NCBI Taxonomy" id="1562970"/>
    <lineage>
        <taxon>Bacteria</taxon>
        <taxon>Pseudomonadati</taxon>
        <taxon>Bacteroidota</taxon>
        <taxon>Bacteroidia</taxon>
        <taxon>Bacteroidales</taxon>
        <taxon>Dysgonomonadaceae</taxon>
        <taxon>Fermentimonas</taxon>
    </lineage>
</organism>
<feature type="domain" description="Flavin reductase like" evidence="2">
    <location>
        <begin position="73"/>
        <end position="224"/>
    </location>
</feature>
<dbReference type="PANTHER" id="PTHR43241:SF1">
    <property type="entry name" value="FLAVIN REDUCTASE LIKE DOMAIN-CONTAINING PROTEIN"/>
    <property type="match status" value="1"/>
</dbReference>
<keyword evidence="4" id="KW-1185">Reference proteome</keyword>
<dbReference type="PANTHER" id="PTHR43241">
    <property type="entry name" value="FLAVIN REDUCTASE DOMAIN PROTEIN"/>
    <property type="match status" value="1"/>
</dbReference>
<dbReference type="STRING" id="1562970.ING2E5B_0457"/>
<dbReference type="AlphaFoldDB" id="A0A098BX28"/>
<dbReference type="PROSITE" id="PS51257">
    <property type="entry name" value="PROKAR_LIPOPROTEIN"/>
    <property type="match status" value="1"/>
</dbReference>
<dbReference type="InterPro" id="IPR002563">
    <property type="entry name" value="Flavin_Rdtase-like_dom"/>
</dbReference>
<dbReference type="HOGENOM" id="CLU_102849_1_0_10"/>
<evidence type="ECO:0000313" key="3">
    <source>
        <dbReference type="EMBL" id="CEA15224.1"/>
    </source>
</evidence>
<evidence type="ECO:0000256" key="1">
    <source>
        <dbReference type="SAM" id="SignalP"/>
    </source>
</evidence>
<dbReference type="EMBL" id="LN515532">
    <property type="protein sequence ID" value="CEA15224.1"/>
    <property type="molecule type" value="Genomic_DNA"/>
</dbReference>
<evidence type="ECO:0000259" key="2">
    <source>
        <dbReference type="Pfam" id="PF01613"/>
    </source>
</evidence>
<gene>
    <name evidence="3" type="ORF">ING2E5B_0457</name>
</gene>
<dbReference type="SUPFAM" id="SSF50475">
    <property type="entry name" value="FMN-binding split barrel"/>
    <property type="match status" value="1"/>
</dbReference>
<dbReference type="KEGG" id="pbt:ING2E5B_0457"/>
<keyword evidence="1" id="KW-0732">Signal</keyword>
<dbReference type="InterPro" id="IPR012349">
    <property type="entry name" value="Split_barrel_FMN-bd"/>
</dbReference>
<reference evidence="3 4" key="1">
    <citation type="submission" date="2014-08" db="EMBL/GenBank/DDBJ databases">
        <authorList>
            <person name="Wibberg D."/>
        </authorList>
    </citation>
    <scope>NUCLEOTIDE SEQUENCE [LARGE SCALE GENOMIC DNA]</scope>
    <source>
        <strain evidence="4">ING2-E5B</strain>
    </source>
</reference>
<dbReference type="Gene3D" id="2.30.110.10">
    <property type="entry name" value="Electron Transport, Fmn-binding Protein, Chain A"/>
    <property type="match status" value="1"/>
</dbReference>
<accession>A0A098BX28</accession>
<evidence type="ECO:0000313" key="4">
    <source>
        <dbReference type="Proteomes" id="UP000032417"/>
    </source>
</evidence>
<dbReference type="Proteomes" id="UP000032417">
    <property type="component" value="Chromosome 1"/>
</dbReference>
<sequence length="225" mass="25558">MKNIVLTLLCISLLALTGCKENSGKAQTGEAGDVTPVDKLTSEQIKAASFEDLFKTIDAKEVEEDIFTLINQDYSVLTAGTPDHYNSMVASWGGWGILFNKQVVFSMLRSNRYTLELIRKENRYTMSFFDREYQEEIVKFGMSSGRDSNKKMTNTTLTAVETPSGNMSYKEAKIIIELDLFEVTTVSPDDFLTEDARQFIIDAHTETNEYHKLVFGEIKNVWVRK</sequence>
<proteinExistence type="predicted"/>
<protein>
    <recommendedName>
        <fullName evidence="2">Flavin reductase like domain-containing protein</fullName>
    </recommendedName>
</protein>
<dbReference type="Pfam" id="PF01613">
    <property type="entry name" value="Flavin_Reduct"/>
    <property type="match status" value="1"/>
</dbReference>
<feature type="signal peptide" evidence="1">
    <location>
        <begin position="1"/>
        <end position="17"/>
    </location>
</feature>
<name>A0A098BX28_9BACT</name>
<dbReference type="InterPro" id="IPR053310">
    <property type="entry name" value="Flavoredoxin-like"/>
</dbReference>
<dbReference type="GO" id="GO:0010181">
    <property type="term" value="F:FMN binding"/>
    <property type="evidence" value="ECO:0007669"/>
    <property type="project" value="InterPro"/>
</dbReference>